<feature type="region of interest" description="Disordered" evidence="1">
    <location>
        <begin position="1"/>
        <end position="39"/>
    </location>
</feature>
<gene>
    <name evidence="2" type="ORF">PHMEG_00020155</name>
</gene>
<organism evidence="2 3">
    <name type="scientific">Phytophthora megakarya</name>
    <dbReference type="NCBI Taxonomy" id="4795"/>
    <lineage>
        <taxon>Eukaryota</taxon>
        <taxon>Sar</taxon>
        <taxon>Stramenopiles</taxon>
        <taxon>Oomycota</taxon>
        <taxon>Peronosporomycetes</taxon>
        <taxon>Peronosporales</taxon>
        <taxon>Peronosporaceae</taxon>
        <taxon>Phytophthora</taxon>
    </lineage>
</organism>
<dbReference type="AlphaFoldDB" id="A0A225VSF4"/>
<dbReference type="Proteomes" id="UP000198211">
    <property type="component" value="Unassembled WGS sequence"/>
</dbReference>
<comment type="caution">
    <text evidence="2">The sequence shown here is derived from an EMBL/GenBank/DDBJ whole genome shotgun (WGS) entry which is preliminary data.</text>
</comment>
<evidence type="ECO:0000256" key="1">
    <source>
        <dbReference type="SAM" id="MobiDB-lite"/>
    </source>
</evidence>
<name>A0A225VSF4_9STRA</name>
<dbReference type="EMBL" id="NBNE01003533">
    <property type="protein sequence ID" value="OWZ07450.1"/>
    <property type="molecule type" value="Genomic_DNA"/>
</dbReference>
<reference evidence="3" key="1">
    <citation type="submission" date="2017-03" db="EMBL/GenBank/DDBJ databases">
        <title>Phytopthora megakarya and P. palmivora, two closely related causual agents of cacao black pod achieved similar genome size and gene model numbers by different mechanisms.</title>
        <authorList>
            <person name="Ali S."/>
            <person name="Shao J."/>
            <person name="Larry D.J."/>
            <person name="Kronmiller B."/>
            <person name="Shen D."/>
            <person name="Strem M.D."/>
            <person name="Melnick R.L."/>
            <person name="Guiltinan M.J."/>
            <person name="Tyler B.M."/>
            <person name="Meinhardt L.W."/>
            <person name="Bailey B.A."/>
        </authorList>
    </citation>
    <scope>NUCLEOTIDE SEQUENCE [LARGE SCALE GENOMIC DNA]</scope>
    <source>
        <strain evidence="3">zdho120</strain>
    </source>
</reference>
<sequence length="218" mass="24719">MPEFKTLHPRLQHAGSDIDGDSGDEEGRGGFRTSRTQRRVSRTMMPPHFQGKSYRYLLERMQQSGNGPFLRLPPACRGFSEFDFMSRGLTLMHCRTMDLILTSATQTFGAECTSTSTNGHLKVRHEVVSLIANAIAFMYCYNFRTSRAGRLWHSVIMNKFGCVGVHDLSRAQEVQHEISRADEEFMELMDILIRTKDSTIKIRTDAGIPNVDSCPSQH</sequence>
<keyword evidence="3" id="KW-1185">Reference proteome</keyword>
<evidence type="ECO:0000313" key="3">
    <source>
        <dbReference type="Proteomes" id="UP000198211"/>
    </source>
</evidence>
<evidence type="ECO:0000313" key="2">
    <source>
        <dbReference type="EMBL" id="OWZ07450.1"/>
    </source>
</evidence>
<accession>A0A225VSF4</accession>
<proteinExistence type="predicted"/>
<protein>
    <submittedName>
        <fullName evidence="2">Uncharacterized protein</fullName>
    </submittedName>
</protein>